<reference evidence="5 6" key="1">
    <citation type="submission" date="2022-03" db="EMBL/GenBank/DDBJ databases">
        <title>Pseudonocardia alaer sp. nov., a novel actinomycete isolated from reed forest soil.</title>
        <authorList>
            <person name="Wang L."/>
        </authorList>
    </citation>
    <scope>NUCLEOTIDE SEQUENCE [LARGE SCALE GENOMIC DNA]</scope>
    <source>
        <strain evidence="5 6">Y-16303</strain>
    </source>
</reference>
<dbReference type="Pfam" id="PF19581">
    <property type="entry name" value="Glyoxalase_7"/>
    <property type="match status" value="1"/>
</dbReference>
<dbReference type="PROSITE" id="PS51819">
    <property type="entry name" value="VOC"/>
    <property type="match status" value="1"/>
</dbReference>
<gene>
    <name evidence="5" type="ORF">MMF94_29010</name>
</gene>
<dbReference type="InterPro" id="IPR000335">
    <property type="entry name" value="Bleomycin-R"/>
</dbReference>
<proteinExistence type="inferred from homology"/>
<keyword evidence="3" id="KW-0046">Antibiotic resistance</keyword>
<feature type="domain" description="VOC" evidence="4">
    <location>
        <begin position="58"/>
        <end position="175"/>
    </location>
</feature>
<evidence type="ECO:0000256" key="2">
    <source>
        <dbReference type="ARBA" id="ARBA00021572"/>
    </source>
</evidence>
<dbReference type="Gene3D" id="3.10.180.10">
    <property type="entry name" value="2,3-Dihydroxybiphenyl 1,2-Dioxygenase, domain 1"/>
    <property type="match status" value="1"/>
</dbReference>
<dbReference type="RefSeq" id="WP_241040400.1">
    <property type="nucleotide sequence ID" value="NZ_BAAAJF010000014.1"/>
</dbReference>
<comment type="caution">
    <text evidence="5">The sequence shown here is derived from an EMBL/GenBank/DDBJ whole genome shotgun (WGS) entry which is preliminary data.</text>
</comment>
<evidence type="ECO:0000259" key="4">
    <source>
        <dbReference type="PROSITE" id="PS51819"/>
    </source>
</evidence>
<dbReference type="InterPro" id="IPR029068">
    <property type="entry name" value="Glyas_Bleomycin-R_OHBP_Dase"/>
</dbReference>
<evidence type="ECO:0000313" key="6">
    <source>
        <dbReference type="Proteomes" id="UP001299970"/>
    </source>
</evidence>
<dbReference type="Proteomes" id="UP001299970">
    <property type="component" value="Unassembled WGS sequence"/>
</dbReference>
<comment type="similarity">
    <text evidence="1">Belongs to the bleomycin resistance protein family.</text>
</comment>
<evidence type="ECO:0000256" key="1">
    <source>
        <dbReference type="ARBA" id="ARBA00011051"/>
    </source>
</evidence>
<evidence type="ECO:0000256" key="3">
    <source>
        <dbReference type="ARBA" id="ARBA00023251"/>
    </source>
</evidence>
<dbReference type="InterPro" id="IPR037523">
    <property type="entry name" value="VOC_core"/>
</dbReference>
<sequence>MTTDAAKAAARRLRADLAEQSITISHSAALELVAHQLGLCDWNTASAQLGRRQDDAVGVGAPVPVLRVQRFEDVRSFYIDFLDFAVEWEHRFQPGMPLYVRIPRGDARLDLSEHHGDGTPGAVVWIPVADATRLHAELNRKYYPSMRPGLDDDAPGGPTIEVIDPSGNTLRFCEA</sequence>
<accession>A0ABS9TMJ4</accession>
<dbReference type="SUPFAM" id="SSF54593">
    <property type="entry name" value="Glyoxalase/Bleomycin resistance protein/Dihydroxybiphenyl dioxygenase"/>
    <property type="match status" value="1"/>
</dbReference>
<protein>
    <recommendedName>
        <fullName evidence="2">Bleomycin resistance protein</fullName>
    </recommendedName>
</protein>
<name>A0ABS9TMJ4_9PSEU</name>
<dbReference type="EMBL" id="JAKXMK010000028">
    <property type="protein sequence ID" value="MCH6169760.1"/>
    <property type="molecule type" value="Genomic_DNA"/>
</dbReference>
<organism evidence="5 6">
    <name type="scientific">Pseudonocardia alaniniphila</name>
    <dbReference type="NCBI Taxonomy" id="75291"/>
    <lineage>
        <taxon>Bacteria</taxon>
        <taxon>Bacillati</taxon>
        <taxon>Actinomycetota</taxon>
        <taxon>Actinomycetes</taxon>
        <taxon>Pseudonocardiales</taxon>
        <taxon>Pseudonocardiaceae</taxon>
        <taxon>Pseudonocardia</taxon>
    </lineage>
</organism>
<evidence type="ECO:0000313" key="5">
    <source>
        <dbReference type="EMBL" id="MCH6169760.1"/>
    </source>
</evidence>
<keyword evidence="6" id="KW-1185">Reference proteome</keyword>